<name>A0A3L6NZW3_FUSOX</name>
<dbReference type="PANTHER" id="PTHR24148">
    <property type="entry name" value="ANKYRIN REPEAT DOMAIN-CONTAINING PROTEIN 39 HOMOLOG-RELATED"/>
    <property type="match status" value="1"/>
</dbReference>
<evidence type="ECO:0000313" key="3">
    <source>
        <dbReference type="Proteomes" id="UP000270866"/>
    </source>
</evidence>
<evidence type="ECO:0000313" key="2">
    <source>
        <dbReference type="EMBL" id="RKK25427.1"/>
    </source>
</evidence>
<dbReference type="EMBL" id="MRCU01000002">
    <property type="protein sequence ID" value="RKK25427.1"/>
    <property type="molecule type" value="Genomic_DNA"/>
</dbReference>
<protein>
    <recommendedName>
        <fullName evidence="1">Heterokaryon incompatibility domain-containing protein</fullName>
    </recommendedName>
</protein>
<sequence length="615" mass="69766">MNNVTFKHKALDDPAENIRLVQVKALQTALPLQLCLSTHLVANNLRYFAVSYTWGDGCLTEELLINGRPMMVTKNCYYALTQINSRYPSDQNSQEPAYIWIDSICINQDDNDEKGYQVAMMGDIYSKATKVLACIASHADNSQMLRTVLDEIKVLKPRVYADREVLRPGMWSDYGEGRSKVRRIQKFLRSYPPGSPMFQHKFGVQFRKACLEFANRSYWSRVWVIQEFTAPSRSGNDLEILCGCDTFSKPELNLCYYIALCISMEGGKHDVEDISLLRGSLSTPAHCFQTLMRFNALDPVPLGSILLYIRDLFHCTKPEDKVYGLLSLVKWPDDMAPIQPVYKPSTVMDLAELLISVADELPNNIQEILRALNIYHDHYLLRSLVETRTRHPSELSSRHGKYPPRASQKRPCVLPISLNDVGQLSASLRLIPQNRLGFDGVTADHIQRANRSFDTAQPLFAGSDVAALLCGAAQQEDVIIQIQPLTKSLLVLRPNEHVSQYDVVGQGLLVSRYGFPEDLPLSVGALEDMLERLETEKMPESNLFDPKQYNESLKMQLEEARQPGQGDLKCLVEFRAEPIEWLILVGQDLAKNAQRDTERVLERLYTKINMEATMV</sequence>
<dbReference type="InterPro" id="IPR052895">
    <property type="entry name" value="HetReg/Transcr_Mod"/>
</dbReference>
<dbReference type="InterPro" id="IPR010730">
    <property type="entry name" value="HET"/>
</dbReference>
<comment type="caution">
    <text evidence="2">The sequence shown here is derived from an EMBL/GenBank/DDBJ whole genome shotgun (WGS) entry which is preliminary data.</text>
</comment>
<feature type="domain" description="Heterokaryon incompatibility" evidence="1">
    <location>
        <begin position="47"/>
        <end position="227"/>
    </location>
</feature>
<accession>A0A3L6NZW3</accession>
<dbReference type="AlphaFoldDB" id="A0A3L6NZW3"/>
<evidence type="ECO:0000259" key="1">
    <source>
        <dbReference type="Pfam" id="PF06985"/>
    </source>
</evidence>
<dbReference type="PANTHER" id="PTHR24148:SF73">
    <property type="entry name" value="HET DOMAIN PROTEIN (AFU_ORTHOLOGUE AFUA_8G01020)"/>
    <property type="match status" value="1"/>
</dbReference>
<proteinExistence type="predicted"/>
<dbReference type="Proteomes" id="UP000270866">
    <property type="component" value="Chromosome 4"/>
</dbReference>
<organism evidence="2 3">
    <name type="scientific">Fusarium oxysporum f. sp. cepae</name>
    <dbReference type="NCBI Taxonomy" id="396571"/>
    <lineage>
        <taxon>Eukaryota</taxon>
        <taxon>Fungi</taxon>
        <taxon>Dikarya</taxon>
        <taxon>Ascomycota</taxon>
        <taxon>Pezizomycotina</taxon>
        <taxon>Sordariomycetes</taxon>
        <taxon>Hypocreomycetidae</taxon>
        <taxon>Hypocreales</taxon>
        <taxon>Nectriaceae</taxon>
        <taxon>Fusarium</taxon>
        <taxon>Fusarium oxysporum species complex</taxon>
    </lineage>
</organism>
<dbReference type="Pfam" id="PF06985">
    <property type="entry name" value="HET"/>
    <property type="match status" value="1"/>
</dbReference>
<reference evidence="2 3" key="1">
    <citation type="journal article" date="2018" name="Sci. Rep.">
        <title>Characterisation of pathogen-specific regions and novel effector candidates in Fusarium oxysporum f. sp. cepae.</title>
        <authorList>
            <person name="Armitage A.D."/>
            <person name="Taylor A."/>
            <person name="Sobczyk M.K."/>
            <person name="Baxter L."/>
            <person name="Greenfield B.P."/>
            <person name="Bates H.J."/>
            <person name="Wilson F."/>
            <person name="Jackson A.C."/>
            <person name="Ott S."/>
            <person name="Harrison R.J."/>
            <person name="Clarkson J.P."/>
        </authorList>
    </citation>
    <scope>NUCLEOTIDE SEQUENCE [LARGE SCALE GENOMIC DNA]</scope>
    <source>
        <strain evidence="2 3">FoC_Fus2</strain>
    </source>
</reference>
<gene>
    <name evidence="2" type="ORF">BFJ65_g3334</name>
</gene>